<accession>A0A9Q0Q2I2</accession>
<evidence type="ECO:0000313" key="1">
    <source>
        <dbReference type="EMBL" id="KAJ6698828.1"/>
    </source>
</evidence>
<gene>
    <name evidence="1" type="ORF">OIU79_012172</name>
</gene>
<dbReference type="EMBL" id="JAPFFK010000017">
    <property type="protein sequence ID" value="KAJ6698828.1"/>
    <property type="molecule type" value="Genomic_DNA"/>
</dbReference>
<reference evidence="1" key="2">
    <citation type="journal article" date="2023" name="Int. J. Mol. Sci.">
        <title>De Novo Assembly and Annotation of 11 Diverse Shrub Willow (Salix) Genomes Reveals Novel Gene Organization in Sex-Linked Regions.</title>
        <authorList>
            <person name="Hyden B."/>
            <person name="Feng K."/>
            <person name="Yates T.B."/>
            <person name="Jawdy S."/>
            <person name="Cereghino C."/>
            <person name="Smart L.B."/>
            <person name="Muchero W."/>
        </authorList>
    </citation>
    <scope>NUCLEOTIDE SEQUENCE</scope>
    <source>
        <tissue evidence="1">Shoot tip</tissue>
    </source>
</reference>
<organism evidence="1 2">
    <name type="scientific">Salix purpurea</name>
    <name type="common">Purple osier willow</name>
    <dbReference type="NCBI Taxonomy" id="77065"/>
    <lineage>
        <taxon>Eukaryota</taxon>
        <taxon>Viridiplantae</taxon>
        <taxon>Streptophyta</taxon>
        <taxon>Embryophyta</taxon>
        <taxon>Tracheophyta</taxon>
        <taxon>Spermatophyta</taxon>
        <taxon>Magnoliopsida</taxon>
        <taxon>eudicotyledons</taxon>
        <taxon>Gunneridae</taxon>
        <taxon>Pentapetalae</taxon>
        <taxon>rosids</taxon>
        <taxon>fabids</taxon>
        <taxon>Malpighiales</taxon>
        <taxon>Salicaceae</taxon>
        <taxon>Saliceae</taxon>
        <taxon>Salix</taxon>
    </lineage>
</organism>
<proteinExistence type="predicted"/>
<comment type="caution">
    <text evidence="1">The sequence shown here is derived from an EMBL/GenBank/DDBJ whole genome shotgun (WGS) entry which is preliminary data.</text>
</comment>
<reference evidence="1" key="1">
    <citation type="submission" date="2022-11" db="EMBL/GenBank/DDBJ databases">
        <authorList>
            <person name="Hyden B.L."/>
            <person name="Feng K."/>
            <person name="Yates T."/>
            <person name="Jawdy S."/>
            <person name="Smart L.B."/>
            <person name="Muchero W."/>
        </authorList>
    </citation>
    <scope>NUCLEOTIDE SEQUENCE</scope>
    <source>
        <tissue evidence="1">Shoot tip</tissue>
    </source>
</reference>
<name>A0A9Q0Q2I2_SALPP</name>
<dbReference type="AlphaFoldDB" id="A0A9Q0Q2I2"/>
<sequence>MAAKNGCSEAARLLLAHGAFIKAKANVCFLEWNDTITPGSLVLNQWKIAQLLRHCWSIMLTAVQRTMYCRCSIFSILIHFSLL</sequence>
<protein>
    <submittedName>
        <fullName evidence="1">Uncharacterized protein</fullName>
    </submittedName>
</protein>
<evidence type="ECO:0000313" key="2">
    <source>
        <dbReference type="Proteomes" id="UP001151532"/>
    </source>
</evidence>
<dbReference type="Proteomes" id="UP001151532">
    <property type="component" value="Chromosome 6"/>
</dbReference>
<keyword evidence="2" id="KW-1185">Reference proteome</keyword>